<sequence length="206" mass="23242">MKKIIMVFLIMCAFGSCLFANSSRMISFGAGFGMVWENLDNKDLYYNKDVYYNKIDFNFNYFQFFGNGRFGFFVNAGVGYPFNYQIDGTHKDTDYGVDVEVTIGPSCRFMLTDRLDILTGIGFHIPFMRNRGELPPYGPPSFARSCLSLGVGGILALKVNLGKSLYLDAGTTLAMDFATYEFEYDKWIDSYSGFIIRPFVGVGFSV</sequence>
<dbReference type="EMBL" id="CP067089">
    <property type="protein sequence ID" value="QQO09936.1"/>
    <property type="molecule type" value="Genomic_DNA"/>
</dbReference>
<dbReference type="RefSeq" id="WP_215627240.1">
    <property type="nucleotide sequence ID" value="NZ_CP067089.2"/>
</dbReference>
<gene>
    <name evidence="2" type="ORF">JFL75_03215</name>
</gene>
<proteinExistence type="predicted"/>
<protein>
    <recommendedName>
        <fullName evidence="4">Outer membrane protein beta-barrel domain-containing protein</fullName>
    </recommendedName>
</protein>
<dbReference type="AlphaFoldDB" id="A0A7T8BB16"/>
<organism evidence="2 3">
    <name type="scientific">Breznakiella homolactica</name>
    <dbReference type="NCBI Taxonomy" id="2798577"/>
    <lineage>
        <taxon>Bacteria</taxon>
        <taxon>Pseudomonadati</taxon>
        <taxon>Spirochaetota</taxon>
        <taxon>Spirochaetia</taxon>
        <taxon>Spirochaetales</taxon>
        <taxon>Breznakiellaceae</taxon>
        <taxon>Breznakiella</taxon>
    </lineage>
</organism>
<keyword evidence="3" id="KW-1185">Reference proteome</keyword>
<reference evidence="2" key="1">
    <citation type="submission" date="2021-01" db="EMBL/GenBank/DDBJ databases">
        <title>Description of Breznakiella homolactica.</title>
        <authorList>
            <person name="Song Y."/>
            <person name="Brune A."/>
        </authorList>
    </citation>
    <scope>NUCLEOTIDE SEQUENCE</scope>
    <source>
        <strain evidence="2">RmG30</strain>
    </source>
</reference>
<evidence type="ECO:0000313" key="2">
    <source>
        <dbReference type="EMBL" id="QQO09936.1"/>
    </source>
</evidence>
<accession>A0A7T8BB16</accession>
<keyword evidence="1" id="KW-0732">Signal</keyword>
<feature type="signal peptide" evidence="1">
    <location>
        <begin position="1"/>
        <end position="19"/>
    </location>
</feature>
<dbReference type="Proteomes" id="UP000595917">
    <property type="component" value="Chromosome"/>
</dbReference>
<evidence type="ECO:0000256" key="1">
    <source>
        <dbReference type="SAM" id="SignalP"/>
    </source>
</evidence>
<evidence type="ECO:0008006" key="4">
    <source>
        <dbReference type="Google" id="ProtNLM"/>
    </source>
</evidence>
<evidence type="ECO:0000313" key="3">
    <source>
        <dbReference type="Proteomes" id="UP000595917"/>
    </source>
</evidence>
<dbReference type="KEGG" id="bhc:JFL75_03215"/>
<dbReference type="PROSITE" id="PS51257">
    <property type="entry name" value="PROKAR_LIPOPROTEIN"/>
    <property type="match status" value="1"/>
</dbReference>
<name>A0A7T8BB16_9SPIR</name>
<feature type="chain" id="PRO_5030885506" description="Outer membrane protein beta-barrel domain-containing protein" evidence="1">
    <location>
        <begin position="20"/>
        <end position="206"/>
    </location>
</feature>